<dbReference type="AlphaFoldDB" id="A0A0E9T359"/>
<reference evidence="2" key="1">
    <citation type="submission" date="2014-11" db="EMBL/GenBank/DDBJ databases">
        <authorList>
            <person name="Amaro Gonzalez C."/>
        </authorList>
    </citation>
    <scope>NUCLEOTIDE SEQUENCE</scope>
</reference>
<evidence type="ECO:0000256" key="1">
    <source>
        <dbReference type="SAM" id="MobiDB-lite"/>
    </source>
</evidence>
<protein>
    <submittedName>
        <fullName evidence="2">Uncharacterized protein</fullName>
    </submittedName>
</protein>
<proteinExistence type="predicted"/>
<reference evidence="2" key="2">
    <citation type="journal article" date="2015" name="Fish Shellfish Immunol.">
        <title>Early steps in the European eel (Anguilla anguilla)-Vibrio vulnificus interaction in the gills: Role of the RtxA13 toxin.</title>
        <authorList>
            <person name="Callol A."/>
            <person name="Pajuelo D."/>
            <person name="Ebbesson L."/>
            <person name="Teles M."/>
            <person name="MacKenzie S."/>
            <person name="Amaro C."/>
        </authorList>
    </citation>
    <scope>NUCLEOTIDE SEQUENCE</scope>
</reference>
<sequence length="68" mass="7332">MSAEHTASNPFRPLRAEMRTGVGPVLPHISTGSHKCWFPPGGHLQELQPSYIKPAPPSPCELGNLSTD</sequence>
<accession>A0A0E9T359</accession>
<evidence type="ECO:0000313" key="2">
    <source>
        <dbReference type="EMBL" id="JAH48049.1"/>
    </source>
</evidence>
<name>A0A0E9T359_ANGAN</name>
<organism evidence="2">
    <name type="scientific">Anguilla anguilla</name>
    <name type="common">European freshwater eel</name>
    <name type="synonym">Muraena anguilla</name>
    <dbReference type="NCBI Taxonomy" id="7936"/>
    <lineage>
        <taxon>Eukaryota</taxon>
        <taxon>Metazoa</taxon>
        <taxon>Chordata</taxon>
        <taxon>Craniata</taxon>
        <taxon>Vertebrata</taxon>
        <taxon>Euteleostomi</taxon>
        <taxon>Actinopterygii</taxon>
        <taxon>Neopterygii</taxon>
        <taxon>Teleostei</taxon>
        <taxon>Anguilliformes</taxon>
        <taxon>Anguillidae</taxon>
        <taxon>Anguilla</taxon>
    </lineage>
</organism>
<feature type="region of interest" description="Disordered" evidence="1">
    <location>
        <begin position="48"/>
        <end position="68"/>
    </location>
</feature>
<dbReference type="EMBL" id="GBXM01060528">
    <property type="protein sequence ID" value="JAH48049.1"/>
    <property type="molecule type" value="Transcribed_RNA"/>
</dbReference>